<dbReference type="AlphaFoldDB" id="A0A2M7H292"/>
<name>A0A2M7H292_9BACT</name>
<sequence>MRYLGPQPRRKPIHGRYRASELMPERPLELPKLLAWASESAQKNIQRSVDLVTGEMFESVFGTVAGDLAVIMNDDDAVGFDFSSYRADVLLNLALNIKNGDNPNRSLQKLRRSAGAALALPELRSTMADRFEQQKDALVQIISTLIDEAKYSQTVSAIRSCLILIPDLRQHLVLPPDLSELALAQAVSIKESRMISGAELADIVLVFPELRNKIPTSAIIDAAANVVKYTESDDNLQRVMAIPQLATLRILQAESAEITERGQIKIQDKQLSSQVGVSLPSRNSI</sequence>
<gene>
    <name evidence="1" type="ORF">COW24_06165</name>
</gene>
<protein>
    <submittedName>
        <fullName evidence="1">Uncharacterized protein</fullName>
    </submittedName>
</protein>
<reference evidence="1 2" key="1">
    <citation type="submission" date="2017-09" db="EMBL/GenBank/DDBJ databases">
        <title>Depth-based differentiation of microbial function through sediment-hosted aquifers and enrichment of novel symbionts in the deep terrestrial subsurface.</title>
        <authorList>
            <person name="Probst A.J."/>
            <person name="Ladd B."/>
            <person name="Jarett J.K."/>
            <person name="Geller-Mcgrath D.E."/>
            <person name="Sieber C.M."/>
            <person name="Emerson J.B."/>
            <person name="Anantharaman K."/>
            <person name="Thomas B.C."/>
            <person name="Malmstrom R."/>
            <person name="Stieglmeier M."/>
            <person name="Klingl A."/>
            <person name="Woyke T."/>
            <person name="Ryan C.M."/>
            <person name="Banfield J.F."/>
        </authorList>
    </citation>
    <scope>NUCLEOTIDE SEQUENCE [LARGE SCALE GENOMIC DNA]</scope>
    <source>
        <strain evidence="1">CG15_BIG_FIL_POST_REV_8_21_14_020_45_12</strain>
    </source>
</reference>
<comment type="caution">
    <text evidence="1">The sequence shown here is derived from an EMBL/GenBank/DDBJ whole genome shotgun (WGS) entry which is preliminary data.</text>
</comment>
<accession>A0A2M7H292</accession>
<organism evidence="1 2">
    <name type="scientific">Candidatus Kerfeldbacteria bacterium CG15_BIG_FIL_POST_REV_8_21_14_020_45_12</name>
    <dbReference type="NCBI Taxonomy" id="2014247"/>
    <lineage>
        <taxon>Bacteria</taxon>
        <taxon>Candidatus Kerfeldiibacteriota</taxon>
    </lineage>
</organism>
<evidence type="ECO:0000313" key="1">
    <source>
        <dbReference type="EMBL" id="PIW36309.1"/>
    </source>
</evidence>
<proteinExistence type="predicted"/>
<dbReference type="Proteomes" id="UP000230292">
    <property type="component" value="Unassembled WGS sequence"/>
</dbReference>
<evidence type="ECO:0000313" key="2">
    <source>
        <dbReference type="Proteomes" id="UP000230292"/>
    </source>
</evidence>
<dbReference type="EMBL" id="PFGC01000063">
    <property type="protein sequence ID" value="PIW36309.1"/>
    <property type="molecule type" value="Genomic_DNA"/>
</dbReference>